<reference evidence="7" key="1">
    <citation type="submission" date="2018-06" db="EMBL/GenBank/DDBJ databases">
        <authorList>
            <person name="Zhirakovskaya E."/>
        </authorList>
    </citation>
    <scope>NUCLEOTIDE SEQUENCE</scope>
</reference>
<accession>A0A3B1B0N6</accession>
<dbReference type="GO" id="GO:0047355">
    <property type="term" value="F:CDP-glycerol glycerophosphotransferase activity"/>
    <property type="evidence" value="ECO:0007669"/>
    <property type="project" value="InterPro"/>
</dbReference>
<sequence length="234" mass="26784">MRYLFFVSKLYGYSIARPVQAAIRARGDEAAWFVHGVSDKHLHDDEQQLKTAKAVMDYQPDAVFVTSNWVPYFFPGAKVQLFHGFNAEKRDEHVGHFRIRGDFDLYCTQGPSTTPKFQQLAQQHGYFRAVETGWPKIDPLFQTDEQTGLREQLGIKKPIVLYTSTFSRRLTAAPRLHDAIAQLANEGRWHWLVNLHPKMPSTIVDSYKALEGENLSFMDTDNIIPLLKAADVMV</sequence>
<evidence type="ECO:0000256" key="6">
    <source>
        <dbReference type="ARBA" id="ARBA00023136"/>
    </source>
</evidence>
<dbReference type="GO" id="GO:0019350">
    <property type="term" value="P:teichoic acid biosynthetic process"/>
    <property type="evidence" value="ECO:0007669"/>
    <property type="project" value="UniProtKB-KW"/>
</dbReference>
<gene>
    <name evidence="7" type="ORF">MNBD_GAMMA19-1831</name>
</gene>
<proteinExistence type="inferred from homology"/>
<dbReference type="AlphaFoldDB" id="A0A3B1B0N6"/>
<keyword evidence="4 7" id="KW-0808">Transferase</keyword>
<dbReference type="Gene3D" id="3.40.50.12580">
    <property type="match status" value="1"/>
</dbReference>
<comment type="subcellular location">
    <subcellularLocation>
        <location evidence="1">Cell membrane</location>
        <topology evidence="1">Peripheral membrane protein</topology>
    </subcellularLocation>
</comment>
<dbReference type="InterPro" id="IPR043148">
    <property type="entry name" value="TagF_C"/>
</dbReference>
<dbReference type="GO" id="GO:0005886">
    <property type="term" value="C:plasma membrane"/>
    <property type="evidence" value="ECO:0007669"/>
    <property type="project" value="UniProtKB-SubCell"/>
</dbReference>
<name>A0A3B1B0N6_9ZZZZ</name>
<feature type="non-terminal residue" evidence="7">
    <location>
        <position position="234"/>
    </location>
</feature>
<dbReference type="EMBL" id="UOFV01000510">
    <property type="protein sequence ID" value="VAX05018.1"/>
    <property type="molecule type" value="Genomic_DNA"/>
</dbReference>
<dbReference type="SUPFAM" id="SSF53756">
    <property type="entry name" value="UDP-Glycosyltransferase/glycogen phosphorylase"/>
    <property type="match status" value="1"/>
</dbReference>
<dbReference type="InterPro" id="IPR043149">
    <property type="entry name" value="TagF_N"/>
</dbReference>
<evidence type="ECO:0000256" key="4">
    <source>
        <dbReference type="ARBA" id="ARBA00022679"/>
    </source>
</evidence>
<dbReference type="Pfam" id="PF04464">
    <property type="entry name" value="Glyphos_transf"/>
    <property type="match status" value="1"/>
</dbReference>
<evidence type="ECO:0000256" key="3">
    <source>
        <dbReference type="ARBA" id="ARBA00022475"/>
    </source>
</evidence>
<dbReference type="Gene3D" id="3.40.50.11820">
    <property type="match status" value="1"/>
</dbReference>
<evidence type="ECO:0000256" key="2">
    <source>
        <dbReference type="ARBA" id="ARBA00010488"/>
    </source>
</evidence>
<dbReference type="InterPro" id="IPR007554">
    <property type="entry name" value="Glycerophosphate_synth"/>
</dbReference>
<organism evidence="7">
    <name type="scientific">hydrothermal vent metagenome</name>
    <dbReference type="NCBI Taxonomy" id="652676"/>
    <lineage>
        <taxon>unclassified sequences</taxon>
        <taxon>metagenomes</taxon>
        <taxon>ecological metagenomes</taxon>
    </lineage>
</organism>
<evidence type="ECO:0000313" key="7">
    <source>
        <dbReference type="EMBL" id="VAX05018.1"/>
    </source>
</evidence>
<keyword evidence="3" id="KW-1003">Cell membrane</keyword>
<protein>
    <submittedName>
        <fullName evidence="7">Glycerophosphate (Or ribitol phosphate) transferase relatede to lipopolysaccharide core biosynthesis</fullName>
    </submittedName>
</protein>
<evidence type="ECO:0000256" key="5">
    <source>
        <dbReference type="ARBA" id="ARBA00022944"/>
    </source>
</evidence>
<comment type="similarity">
    <text evidence="2">Belongs to the CDP-glycerol glycerophosphotransferase family.</text>
</comment>
<evidence type="ECO:0000256" key="1">
    <source>
        <dbReference type="ARBA" id="ARBA00004202"/>
    </source>
</evidence>
<keyword evidence="6" id="KW-0472">Membrane</keyword>
<keyword evidence="5" id="KW-0777">Teichoic acid biosynthesis</keyword>